<dbReference type="VEuPathDB" id="VectorBase:AMEM21_001413"/>
<dbReference type="InterPro" id="IPR016024">
    <property type="entry name" value="ARM-type_fold"/>
</dbReference>
<evidence type="ECO:0000313" key="10">
    <source>
        <dbReference type="Proteomes" id="UP000075903"/>
    </source>
</evidence>
<dbReference type="Pfam" id="PF01851">
    <property type="entry name" value="PC_rep"/>
    <property type="match status" value="3"/>
</dbReference>
<dbReference type="GO" id="GO:0008540">
    <property type="term" value="C:proteasome regulatory particle, base subcomplex"/>
    <property type="evidence" value="ECO:0007669"/>
    <property type="project" value="UniProtKB-UniRule"/>
</dbReference>
<evidence type="ECO:0000256" key="6">
    <source>
        <dbReference type="SAM" id="MobiDB-lite"/>
    </source>
</evidence>
<dbReference type="Proteomes" id="UP000075903">
    <property type="component" value="Unassembled WGS sequence"/>
</dbReference>
<dbReference type="PANTHER" id="PTHR10943:SF2">
    <property type="entry name" value="26S PROTEASOME NON-ATPASE REGULATORY SUBUNIT 1"/>
    <property type="match status" value="1"/>
</dbReference>
<keyword evidence="10" id="KW-1185">Reference proteome</keyword>
<dbReference type="STRING" id="30066.A0A182VH90"/>
<proteinExistence type="inferred from homology"/>
<dbReference type="PIRSF" id="PIRSF015947">
    <property type="entry name" value="26S_Psome_Rpn2"/>
    <property type="match status" value="1"/>
</dbReference>
<evidence type="ECO:0000313" key="9">
    <source>
        <dbReference type="EnsemblMetazoa" id="AMEM014939-PA"/>
    </source>
</evidence>
<dbReference type="Gene3D" id="1.25.10.10">
    <property type="entry name" value="Leucine-rich Repeat Variant"/>
    <property type="match status" value="1"/>
</dbReference>
<evidence type="ECO:0000259" key="7">
    <source>
        <dbReference type="Pfam" id="PF18004"/>
    </source>
</evidence>
<dbReference type="AlphaFoldDB" id="A0A182VH90"/>
<dbReference type="EnsemblMetazoa" id="AMEM014939-RA">
    <property type="protein sequence ID" value="AMEM014939-PA"/>
    <property type="gene ID" value="AMEM014939"/>
</dbReference>
<feature type="compositionally biased region" description="Basic and acidic residues" evidence="6">
    <location>
        <begin position="851"/>
        <end position="891"/>
    </location>
</feature>
<dbReference type="InterPro" id="IPR040623">
    <property type="entry name" value="RPN2_C"/>
</dbReference>
<dbReference type="InterPro" id="IPR002015">
    <property type="entry name" value="Proteasome/cyclosome_rpt"/>
</dbReference>
<dbReference type="CTD" id="6185"/>
<dbReference type="GO" id="GO:0042176">
    <property type="term" value="P:regulation of protein catabolic process"/>
    <property type="evidence" value="ECO:0007669"/>
    <property type="project" value="UniProtKB-UniRule"/>
</dbReference>
<dbReference type="RefSeq" id="XP_041767363.1">
    <property type="nucleotide sequence ID" value="XM_041911429.1"/>
</dbReference>
<keyword evidence="4 5" id="KW-0647">Proteasome</keyword>
<dbReference type="KEGG" id="amer:121591066"/>
<feature type="compositionally biased region" description="Basic and acidic residues" evidence="6">
    <location>
        <begin position="907"/>
        <end position="917"/>
    </location>
</feature>
<evidence type="ECO:0000256" key="4">
    <source>
        <dbReference type="ARBA" id="ARBA00022942"/>
    </source>
</evidence>
<feature type="compositionally biased region" description="Acidic residues" evidence="6">
    <location>
        <begin position="1031"/>
        <end position="1042"/>
    </location>
</feature>
<name>A0A182VH90_ANOME</name>
<evidence type="ECO:0000256" key="3">
    <source>
        <dbReference type="ARBA" id="ARBA00022737"/>
    </source>
</evidence>
<dbReference type="GO" id="GO:0030234">
    <property type="term" value="F:enzyme regulator activity"/>
    <property type="evidence" value="ECO:0007669"/>
    <property type="project" value="UniProtKB-UniRule"/>
</dbReference>
<feature type="domain" description="26S proteasome non-ATPase regulatory subunit 1/RPN2 N-terminal" evidence="8">
    <location>
        <begin position="5"/>
        <end position="354"/>
    </location>
</feature>
<dbReference type="GO" id="GO:0005634">
    <property type="term" value="C:nucleus"/>
    <property type="evidence" value="ECO:0007669"/>
    <property type="project" value="TreeGrafter"/>
</dbReference>
<dbReference type="FunFam" id="1.25.10.10:FF:000017">
    <property type="entry name" value="26S proteasome non-ATPase regulatory subunit 1"/>
    <property type="match status" value="1"/>
</dbReference>
<evidence type="ECO:0000256" key="1">
    <source>
        <dbReference type="ARBA" id="ARBA00006308"/>
    </source>
</evidence>
<feature type="compositionally biased region" description="Low complexity" evidence="6">
    <location>
        <begin position="892"/>
        <end position="906"/>
    </location>
</feature>
<dbReference type="InterPro" id="IPR011989">
    <property type="entry name" value="ARM-like"/>
</dbReference>
<organism evidence="9 10">
    <name type="scientific">Anopheles merus</name>
    <name type="common">Mosquito</name>
    <dbReference type="NCBI Taxonomy" id="30066"/>
    <lineage>
        <taxon>Eukaryota</taxon>
        <taxon>Metazoa</taxon>
        <taxon>Ecdysozoa</taxon>
        <taxon>Arthropoda</taxon>
        <taxon>Hexapoda</taxon>
        <taxon>Insecta</taxon>
        <taxon>Pterygota</taxon>
        <taxon>Neoptera</taxon>
        <taxon>Endopterygota</taxon>
        <taxon>Diptera</taxon>
        <taxon>Nematocera</taxon>
        <taxon>Culicoidea</taxon>
        <taxon>Culicidae</taxon>
        <taxon>Anophelinae</taxon>
        <taxon>Anopheles</taxon>
    </lineage>
</organism>
<feature type="domain" description="26S proteasome regulatory subunit RPN2 C-terminal" evidence="7">
    <location>
        <begin position="795"/>
        <end position="895"/>
    </location>
</feature>
<evidence type="ECO:0000256" key="5">
    <source>
        <dbReference type="PIRNR" id="PIRNR015947"/>
    </source>
</evidence>
<dbReference type="Pfam" id="PF21505">
    <property type="entry name" value="RPN2_N"/>
    <property type="match status" value="1"/>
</dbReference>
<dbReference type="SUPFAM" id="SSF48371">
    <property type="entry name" value="ARM repeat"/>
    <property type="match status" value="1"/>
</dbReference>
<evidence type="ECO:0000256" key="2">
    <source>
        <dbReference type="ARBA" id="ARBA00014929"/>
    </source>
</evidence>
<dbReference type="GO" id="GO:0034515">
    <property type="term" value="C:proteasome storage granule"/>
    <property type="evidence" value="ECO:0007669"/>
    <property type="project" value="TreeGrafter"/>
</dbReference>
<evidence type="ECO:0000259" key="8">
    <source>
        <dbReference type="Pfam" id="PF21505"/>
    </source>
</evidence>
<comment type="subunit">
    <text evidence="5">Component of the 19S proteasome regulatory particle complex. The 26S proteasome consists of a 20S core particle (CP) and two 19S regulatory subunits (RP).</text>
</comment>
<accession>A0A182VH90</accession>
<comment type="function">
    <text evidence="5">Component of the 26S proteasome, a multiprotein complex involved in the ATP-dependent degradation of ubiquitinated proteins. This complex plays a key role in the maintenance of protein homeostasis by removing misfolded or damaged proteins, which could impair cellular functions, and by removing proteins whose functions are no longer required. Therefore, the proteasome participates in numerous cellular processes, including cell cycle progression, apoptosis, or DNA damage repair.</text>
</comment>
<dbReference type="Pfam" id="PF13646">
    <property type="entry name" value="HEAT_2"/>
    <property type="match status" value="1"/>
</dbReference>
<dbReference type="InterPro" id="IPR048570">
    <property type="entry name" value="PSMD1_RPN2_N"/>
</dbReference>
<keyword evidence="3" id="KW-0677">Repeat</keyword>
<feature type="region of interest" description="Disordered" evidence="6">
    <location>
        <begin position="1021"/>
        <end position="1042"/>
    </location>
</feature>
<sequence length="1042" mass="113246">MVNITSAAGIICLLDEPVTELKVFALNKLNMIVGEFWPEISEAAEKIEMLHEDKSFSHHELAALVASKVYYHLGSFEDSLTYALGAGDLFDVNARNEYVDTIIAKCIDHYTQLRVALVEAEENNLVAKPIDARLEAIVNRMIQRCLEDGQYKQALGIALETRRMDIVEASIMKADDVPGMLAYAFQVTMGFIQNRAFRNTVLRCLVELYRNAGVPDYVNMCQCLIFLEDPLAVAEVLDGLTKESESSVLMAYQIAFDLYESATQQYLGQVLQALKATAPIPSALISNFKPQGTTTTDATATTAATEATEPKAERTLESLNEAEKTHQKNIEKLASILSGEVTIELQLQFLIRSNHADLQILRATKESVRLSICHTATVIANTFMHSGTTSDQFLRDNLEWLARATNWAKLTATASLGVIHRGHETDSLALMQSYLPKESGPSSGYSEGGGLYALGLIHANHGANIIDYLLQQLKDAQNENVRHGGCLGLGLAAMGTHRQDVYEQLKFNLYQDDAVTGEAAGIAMGMLMLGSKHAQAIEDMVSYAQETQHEKILRGLAVGISLTMYARLEEADALVASLSNDKDPVLRRSGMYTIAMAYCGTGNNQAIRKLLHVAVSDVNDDVRRAAVTAIGFILFRSPEQCPSVVSLLAESYNPHVRYGAAMALGIACAGTGSREAIALLEPMAKFDPVNFVRQGALIASAMILIQHTDQTCPKVTFFRQLYTQVITNKHEDVMAKFGAILAQGIIDAGGRNVTVSLQSRTGHTNLQAVVGMLLFTQYWYWFPLSHCLSLAFTPTCIIALNSDLKMPKIDFKSAARPSLYAYPAPLEEKKREEREKVTTAVLSIAARAKRREGDKKKEAKDGGAKEETKMEVDEDASGSKDETAKAKEEAKPTATTTTTTTTTTTPVKEESKKKDKSASSGAASPAPASGEDATATSASASTGADKAADKTASKTPKEPEPSFEILSNPARVMRQQLKVISIAEGTAYTPLKDVAIGGIIMMNHTAGGEQVLVEPVAACGPKNDDLKEPEAPEPFEYVEDDA</sequence>
<dbReference type="PANTHER" id="PTHR10943">
    <property type="entry name" value="26S PROTEASOME NON-ATPASE REGULATORY SUBUNIT"/>
    <property type="match status" value="1"/>
</dbReference>
<dbReference type="Pfam" id="PF18004">
    <property type="entry name" value="RPN2_C"/>
    <property type="match status" value="2"/>
</dbReference>
<protein>
    <recommendedName>
        <fullName evidence="2 5">26S proteasome non-ATPase regulatory subunit 1</fullName>
    </recommendedName>
</protein>
<comment type="similarity">
    <text evidence="1 5">Belongs to the proteasome subunit S1 family.</text>
</comment>
<feature type="compositionally biased region" description="Basic and acidic residues" evidence="6">
    <location>
        <begin position="946"/>
        <end position="960"/>
    </location>
</feature>
<feature type="compositionally biased region" description="Low complexity" evidence="6">
    <location>
        <begin position="918"/>
        <end position="945"/>
    </location>
</feature>
<reference evidence="9" key="1">
    <citation type="submission" date="2020-05" db="UniProtKB">
        <authorList>
            <consortium name="EnsemblMetazoa"/>
        </authorList>
    </citation>
    <scope>IDENTIFICATION</scope>
    <source>
        <strain evidence="9">MAF</strain>
    </source>
</reference>
<feature type="domain" description="26S proteasome regulatory subunit RPN2 C-terminal" evidence="7">
    <location>
        <begin position="902"/>
        <end position="1010"/>
    </location>
</feature>
<dbReference type="VEuPathDB" id="VectorBase:AMEM014939"/>
<dbReference type="GO" id="GO:0043161">
    <property type="term" value="P:proteasome-mediated ubiquitin-dependent protein catabolic process"/>
    <property type="evidence" value="ECO:0007669"/>
    <property type="project" value="TreeGrafter"/>
</dbReference>
<dbReference type="InterPro" id="IPR016642">
    <property type="entry name" value="26S_Psome_Rpn2"/>
</dbReference>
<dbReference type="GeneID" id="121591066"/>
<feature type="region of interest" description="Disordered" evidence="6">
    <location>
        <begin position="847"/>
        <end position="969"/>
    </location>
</feature>